<accession>X1PAN9</accession>
<proteinExistence type="predicted"/>
<dbReference type="InterPro" id="IPR027417">
    <property type="entry name" value="P-loop_NTPase"/>
</dbReference>
<evidence type="ECO:0000313" key="1">
    <source>
        <dbReference type="EMBL" id="GAI52928.1"/>
    </source>
</evidence>
<dbReference type="Gene3D" id="3.40.50.300">
    <property type="entry name" value="P-loop containing nucleotide triphosphate hydrolases"/>
    <property type="match status" value="1"/>
</dbReference>
<feature type="non-terminal residue" evidence="1">
    <location>
        <position position="1"/>
    </location>
</feature>
<gene>
    <name evidence="1" type="ORF">S06H3_61479</name>
</gene>
<sequence>IIREYFVKVRQLAFDDYFFFCDEIMRDPDYPTLQIGLHDEMCHIAQSDIDALTIIPRGHLKTTLLTSYYAIWKLLHNKNLRILVASDTLDVAKQFIGEIKDHIIHNKRLKRTFPELKPAVAEGRTDFKKWTSTEILIDRTKILKEPSITAVSAGQTKSQDIFM</sequence>
<reference evidence="1" key="1">
    <citation type="journal article" date="2014" name="Front. Microbiol.">
        <title>High frequency of phylogenetically diverse reductive dehalogenase-homologous genes in deep subseafloor sedimentary metagenomes.</title>
        <authorList>
            <person name="Kawai M."/>
            <person name="Futagami T."/>
            <person name="Toyoda A."/>
            <person name="Takaki Y."/>
            <person name="Nishi S."/>
            <person name="Hori S."/>
            <person name="Arai W."/>
            <person name="Tsubouchi T."/>
            <person name="Morono Y."/>
            <person name="Uchiyama I."/>
            <person name="Ito T."/>
            <person name="Fujiyama A."/>
            <person name="Inagaki F."/>
            <person name="Takami H."/>
        </authorList>
    </citation>
    <scope>NUCLEOTIDE SEQUENCE</scope>
    <source>
        <strain evidence="1">Expedition CK06-06</strain>
    </source>
</reference>
<organism evidence="1">
    <name type="scientific">marine sediment metagenome</name>
    <dbReference type="NCBI Taxonomy" id="412755"/>
    <lineage>
        <taxon>unclassified sequences</taxon>
        <taxon>metagenomes</taxon>
        <taxon>ecological metagenomes</taxon>
    </lineage>
</organism>
<comment type="caution">
    <text evidence="1">The sequence shown here is derived from an EMBL/GenBank/DDBJ whole genome shotgun (WGS) entry which is preliminary data.</text>
</comment>
<dbReference type="EMBL" id="BARV01040325">
    <property type="protein sequence ID" value="GAI52928.1"/>
    <property type="molecule type" value="Genomic_DNA"/>
</dbReference>
<evidence type="ECO:0008006" key="2">
    <source>
        <dbReference type="Google" id="ProtNLM"/>
    </source>
</evidence>
<protein>
    <recommendedName>
        <fullName evidence="2">Terminase large subunit gp17-like C-terminal domain-containing protein</fullName>
    </recommendedName>
</protein>
<dbReference type="AlphaFoldDB" id="X1PAN9"/>
<name>X1PAN9_9ZZZZ</name>